<keyword evidence="1" id="KW-0812">Transmembrane</keyword>
<keyword evidence="3" id="KW-1185">Reference proteome</keyword>
<comment type="caution">
    <text evidence="2">The sequence shown here is derived from an EMBL/GenBank/DDBJ whole genome shotgun (WGS) entry which is preliminary data.</text>
</comment>
<dbReference type="GO" id="GO:0005886">
    <property type="term" value="C:plasma membrane"/>
    <property type="evidence" value="ECO:0007669"/>
    <property type="project" value="TreeGrafter"/>
</dbReference>
<evidence type="ECO:0000256" key="1">
    <source>
        <dbReference type="SAM" id="Phobius"/>
    </source>
</evidence>
<feature type="transmembrane region" description="Helical" evidence="1">
    <location>
        <begin position="123"/>
        <end position="144"/>
    </location>
</feature>
<keyword evidence="1" id="KW-0472">Membrane</keyword>
<dbReference type="Pfam" id="PF03729">
    <property type="entry name" value="DUF308"/>
    <property type="match status" value="2"/>
</dbReference>
<evidence type="ECO:0000313" key="2">
    <source>
        <dbReference type="EMBL" id="PWJ79134.1"/>
    </source>
</evidence>
<name>A0AB73TAQ6_9FIRM</name>
<feature type="transmembrane region" description="Helical" evidence="1">
    <location>
        <begin position="92"/>
        <end position="111"/>
    </location>
</feature>
<feature type="transmembrane region" description="Helical" evidence="1">
    <location>
        <begin position="150"/>
        <end position="173"/>
    </location>
</feature>
<dbReference type="InterPro" id="IPR052712">
    <property type="entry name" value="Acid_resist_chaperone_HdeD"/>
</dbReference>
<accession>A0AB73TAQ6</accession>
<reference evidence="2 3" key="1">
    <citation type="submission" date="2018-05" db="EMBL/GenBank/DDBJ databases">
        <authorList>
            <person name="Goeker M."/>
            <person name="Huntemann M."/>
            <person name="Clum A."/>
            <person name="Pillay M."/>
            <person name="Palaniappan K."/>
            <person name="Varghese N."/>
            <person name="Mikhailova N."/>
            <person name="Stamatis D."/>
            <person name="Reddy T."/>
            <person name="Daum C."/>
            <person name="Shapiro N."/>
            <person name="Ivanova N."/>
            <person name="Kyrpides N."/>
            <person name="Woyke T."/>
        </authorList>
    </citation>
    <scope>NUCLEOTIDE SEQUENCE [LARGE SCALE GENOMIC DNA]</scope>
    <source>
        <strain evidence="2 3">DSM 26524</strain>
    </source>
</reference>
<evidence type="ECO:0000313" key="3">
    <source>
        <dbReference type="Proteomes" id="UP000245412"/>
    </source>
</evidence>
<gene>
    <name evidence="2" type="ORF">C7383_101511</name>
</gene>
<feature type="transmembrane region" description="Helical" evidence="1">
    <location>
        <begin position="68"/>
        <end position="86"/>
    </location>
</feature>
<organism evidence="2 3">
    <name type="scientific">Murimonas intestini</name>
    <dbReference type="NCBI Taxonomy" id="1337051"/>
    <lineage>
        <taxon>Bacteria</taxon>
        <taxon>Bacillati</taxon>
        <taxon>Bacillota</taxon>
        <taxon>Clostridia</taxon>
        <taxon>Lachnospirales</taxon>
        <taxon>Lachnospiraceae</taxon>
        <taxon>Murimonas</taxon>
    </lineage>
</organism>
<dbReference type="InterPro" id="IPR005325">
    <property type="entry name" value="DUF308_memb"/>
</dbReference>
<dbReference type="PANTHER" id="PTHR34989">
    <property type="entry name" value="PROTEIN HDED"/>
    <property type="match status" value="1"/>
</dbReference>
<sequence length="179" mass="19846">MRKRSAFGWLELIIGIIMVFLGVFIFVRPETALTGIVILYGIIAVVMGITDIMFYVKMERYTGFGPAVSLISGIFSVMAGIMLLVYPSAGKWILVLLLPIWFIAHCISRLSHLSIIRIMAGSFFYYFTLIMNIIGIIVGCMMIINPVISLFTAGFLIGIYFILSGIDSIVMAVSKIGLR</sequence>
<protein>
    <submittedName>
        <fullName evidence="2">Uncharacterized membrane protein HdeD (DUF308 family)</fullName>
    </submittedName>
</protein>
<dbReference type="PANTHER" id="PTHR34989:SF1">
    <property type="entry name" value="PROTEIN HDED"/>
    <property type="match status" value="1"/>
</dbReference>
<feature type="transmembrane region" description="Helical" evidence="1">
    <location>
        <begin position="7"/>
        <end position="27"/>
    </location>
</feature>
<dbReference type="RefSeq" id="WP_109624544.1">
    <property type="nucleotide sequence ID" value="NZ_JANKBI010000001.1"/>
</dbReference>
<feature type="transmembrane region" description="Helical" evidence="1">
    <location>
        <begin position="33"/>
        <end position="56"/>
    </location>
</feature>
<dbReference type="AlphaFoldDB" id="A0AB73TAQ6"/>
<dbReference type="Proteomes" id="UP000245412">
    <property type="component" value="Unassembled WGS sequence"/>
</dbReference>
<keyword evidence="1" id="KW-1133">Transmembrane helix</keyword>
<dbReference type="EMBL" id="QGGY01000001">
    <property type="protein sequence ID" value="PWJ79134.1"/>
    <property type="molecule type" value="Genomic_DNA"/>
</dbReference>
<proteinExistence type="predicted"/>